<sequence length="779" mass="85581">MLPRCTRTVRPGALQTHLVRYASNGNVLSRLGSKNRSVNSRFARKDSPQPPAPETENSNQGSGKPSRAKTQSLRSQQLPSRPKKPLSDEPIIEAAPVIVEKPKPVPKYAQKSAFKKDHKEMMPEKPKKTKKGKKQDAMPSGIDFEDDSRMQRRPKVKLPEFISVTELAQAVKIRLQALQAEMKIMGFEDTHHDHVIDGETAVLIAEELGWDASIQKKKSSRTSSDTGEASKEEESIDLVSSPIPADAPLRPPIVTIMGHVDHGKTTILDYLRKSSVAASEHGGITQHIGAFSVSLSSGRQICFLDTPGHAAFLNMRQRGADVTDIVVLVVAADDSVMPQTKEAIKHARNSNVPVIVAVNKIDRPDANVDKVVGDLAAAGVDVEPYGGETQVIPVSGLTGQGIDKLEEAILTLSEILELKAPADGRTEGCVIESQMKTGLGPVATVLVQRGTLRKKSFIIAGTKYCKVRSLYNHAAKSVNEAGPSVPVEVHGWKELPEAGDKVFAADSEAHAKQVIQYRVQQLEKTKQSEQIQVMNEQKKKLRQEQEKEAERQELAKMGLGDELEEESEPSGPKKVSFIVKADVAGSAEAVAEAISAIGNNEIQASVLYSGVGEVTLSDVSRAETANAYILTFNTKIPKSALVDAARRKVEVISHNIIYHLLEDVTKRMTDHLEPEIKHKVLSEAEIKDVFEITVKKSKKLYVAGVRISNGVMTRNAKVKVLRNKQEVYRGTFTSMKHHKDEVSEAKKDSECGISFDNWDKFQPGDVIQSYEEITVQRYL</sequence>
<dbReference type="PANTHER" id="PTHR43381:SF20">
    <property type="entry name" value="TRANSLATION INITIATION FACTOR IF-2, MITOCHONDRIAL"/>
    <property type="match status" value="1"/>
</dbReference>
<dbReference type="GO" id="GO:0003924">
    <property type="term" value="F:GTPase activity"/>
    <property type="evidence" value="ECO:0007669"/>
    <property type="project" value="InterPro"/>
</dbReference>
<dbReference type="Gene3D" id="2.40.30.10">
    <property type="entry name" value="Translation factors"/>
    <property type="match status" value="2"/>
</dbReference>
<dbReference type="AlphaFoldDB" id="A0A060T7N8"/>
<dbReference type="InterPro" id="IPR036925">
    <property type="entry name" value="TIF_IF2_dom3_sf"/>
</dbReference>
<dbReference type="FunFam" id="3.40.50.300:FF:000019">
    <property type="entry name" value="Translation initiation factor IF-2"/>
    <property type="match status" value="1"/>
</dbReference>
<dbReference type="InterPro" id="IPR000178">
    <property type="entry name" value="TF_IF2_bacterial-like"/>
</dbReference>
<evidence type="ECO:0000256" key="12">
    <source>
        <dbReference type="SAM" id="MobiDB-lite"/>
    </source>
</evidence>
<dbReference type="FunFam" id="2.40.30.10:FF:000007">
    <property type="entry name" value="Translation initiation factor IF-2"/>
    <property type="match status" value="1"/>
</dbReference>
<proteinExistence type="inferred from homology"/>
<dbReference type="FunFam" id="3.40.50.10050:FF:000001">
    <property type="entry name" value="Translation initiation factor IF-2"/>
    <property type="match status" value="1"/>
</dbReference>
<evidence type="ECO:0000256" key="8">
    <source>
        <dbReference type="ARBA" id="ARBA00023134"/>
    </source>
</evidence>
<dbReference type="PROSITE" id="PS51722">
    <property type="entry name" value="G_TR_2"/>
    <property type="match status" value="1"/>
</dbReference>
<dbReference type="InterPro" id="IPR015760">
    <property type="entry name" value="TIF_IF2"/>
</dbReference>
<dbReference type="CDD" id="cd03692">
    <property type="entry name" value="mtIF2_IVc"/>
    <property type="match status" value="1"/>
</dbReference>
<dbReference type="InterPro" id="IPR006847">
    <property type="entry name" value="IF2_N"/>
</dbReference>
<evidence type="ECO:0000313" key="14">
    <source>
        <dbReference type="EMBL" id="CDP36794.1"/>
    </source>
</evidence>
<reference evidence="14" key="2">
    <citation type="submission" date="2014-06" db="EMBL/GenBank/DDBJ databases">
        <title>The complete genome of Blastobotrys (Arxula) adeninivorans LS3 - a yeast of biotechnological interest.</title>
        <authorList>
            <person name="Kunze G."/>
            <person name="Gaillardin C."/>
            <person name="Czernicka M."/>
            <person name="Durrens P."/>
            <person name="Martin T."/>
            <person name="Boer E."/>
            <person name="Gabaldon T."/>
            <person name="Cruz J."/>
            <person name="Talla E."/>
            <person name="Marck C."/>
            <person name="Goffeau A."/>
            <person name="Barbe V."/>
            <person name="Baret P."/>
            <person name="Baronian K."/>
            <person name="Beier S."/>
            <person name="Bleykasten C."/>
            <person name="Bode R."/>
            <person name="Casaregola S."/>
            <person name="Despons L."/>
            <person name="Fairhead C."/>
            <person name="Giersberg M."/>
            <person name="Gierski P."/>
            <person name="Hahnel U."/>
            <person name="Hartmann A."/>
            <person name="Jankowska D."/>
            <person name="Jubin C."/>
            <person name="Jung P."/>
            <person name="Lafontaine I."/>
            <person name="Leh-Louis V."/>
            <person name="Lemaire M."/>
            <person name="Marcet-Houben M."/>
            <person name="Mascher M."/>
            <person name="Morel G."/>
            <person name="Richard G.-F."/>
            <person name="Riechen J."/>
            <person name="Sacerdot C."/>
            <person name="Sarkar A."/>
            <person name="Savel G."/>
            <person name="Schacherer J."/>
            <person name="Sherman D."/>
            <person name="Straub M.-L."/>
            <person name="Stein N."/>
            <person name="Thierry A."/>
            <person name="Trautwein-Schult A."/>
            <person name="Westhof E."/>
            <person name="Worch S."/>
            <person name="Dujon B."/>
            <person name="Souciet J.-L."/>
            <person name="Wincker P."/>
            <person name="Scholz U."/>
            <person name="Neuveglise N."/>
        </authorList>
    </citation>
    <scope>NUCLEOTIDE SEQUENCE</scope>
    <source>
        <strain evidence="14">LS3</strain>
    </source>
</reference>
<evidence type="ECO:0000256" key="1">
    <source>
        <dbReference type="ARBA" id="ARBA00004173"/>
    </source>
</evidence>
<dbReference type="Pfam" id="PF11987">
    <property type="entry name" value="IF-2"/>
    <property type="match status" value="1"/>
</dbReference>
<evidence type="ECO:0000256" key="11">
    <source>
        <dbReference type="SAM" id="Coils"/>
    </source>
</evidence>
<dbReference type="InterPro" id="IPR053905">
    <property type="entry name" value="EF-G-like_DII"/>
</dbReference>
<comment type="subcellular location">
    <subcellularLocation>
        <location evidence="1">Mitochondrion</location>
    </subcellularLocation>
</comment>
<dbReference type="SUPFAM" id="SSF50447">
    <property type="entry name" value="Translation proteins"/>
    <property type="match status" value="2"/>
</dbReference>
<dbReference type="CDD" id="cd03702">
    <property type="entry name" value="IF2_mtIF2_II"/>
    <property type="match status" value="1"/>
</dbReference>
<name>A0A060T7N8_BLAAD</name>
<protein>
    <recommendedName>
        <fullName evidence="10">Translation initiation factor IF-2, mitochondrial</fullName>
    </recommendedName>
</protein>
<evidence type="ECO:0000256" key="2">
    <source>
        <dbReference type="ARBA" id="ARBA00007733"/>
    </source>
</evidence>
<evidence type="ECO:0000256" key="5">
    <source>
        <dbReference type="ARBA" id="ARBA00022917"/>
    </source>
</evidence>
<keyword evidence="7" id="KW-0496">Mitochondrion</keyword>
<dbReference type="InterPro" id="IPR044145">
    <property type="entry name" value="IF2_II"/>
</dbReference>
<feature type="compositionally biased region" description="Polar residues" evidence="12">
    <location>
        <begin position="30"/>
        <end position="40"/>
    </location>
</feature>
<keyword evidence="3" id="KW-0396">Initiation factor</keyword>
<comment type="function">
    <text evidence="9">One of the essential components for the initiation of protein synthesis. Protects formylmethionyl-tRNA from spontaneous hydrolysis and promotes its binding to the 30S ribosomal subunits. Also involved in the hydrolysis of GTP during the formation of the 70S ribosomal complex.</text>
</comment>
<dbReference type="PANTHER" id="PTHR43381">
    <property type="entry name" value="TRANSLATION INITIATION FACTOR IF-2-RELATED"/>
    <property type="match status" value="1"/>
</dbReference>
<feature type="compositionally biased region" description="Basic and acidic residues" evidence="12">
    <location>
        <begin position="114"/>
        <end position="126"/>
    </location>
</feature>
<gene>
    <name evidence="14" type="ORF">GNLVRS02_ARAD1B21142g</name>
</gene>
<feature type="compositionally biased region" description="Polar residues" evidence="12">
    <location>
        <begin position="55"/>
        <end position="79"/>
    </location>
</feature>
<keyword evidence="6" id="KW-0809">Transit peptide</keyword>
<dbReference type="Pfam" id="PF22042">
    <property type="entry name" value="EF-G_D2"/>
    <property type="match status" value="1"/>
</dbReference>
<dbReference type="InterPro" id="IPR009000">
    <property type="entry name" value="Transl_B-barrel_sf"/>
</dbReference>
<dbReference type="InterPro" id="IPR000795">
    <property type="entry name" value="T_Tr_GTP-bd_dom"/>
</dbReference>
<keyword evidence="8" id="KW-0342">GTP-binding</keyword>
<feature type="region of interest" description="Disordered" evidence="12">
    <location>
        <begin position="111"/>
        <end position="145"/>
    </location>
</feature>
<organism evidence="14">
    <name type="scientific">Blastobotrys adeninivorans</name>
    <name type="common">Yeast</name>
    <name type="synonym">Arxula adeninivorans</name>
    <dbReference type="NCBI Taxonomy" id="409370"/>
    <lineage>
        <taxon>Eukaryota</taxon>
        <taxon>Fungi</taxon>
        <taxon>Dikarya</taxon>
        <taxon>Ascomycota</taxon>
        <taxon>Saccharomycotina</taxon>
        <taxon>Dipodascomycetes</taxon>
        <taxon>Dipodascales</taxon>
        <taxon>Trichomonascaceae</taxon>
        <taxon>Blastobotrys</taxon>
    </lineage>
</organism>
<dbReference type="Pfam" id="PF04760">
    <property type="entry name" value="IF2_N"/>
    <property type="match status" value="1"/>
</dbReference>
<dbReference type="SUPFAM" id="SSF52156">
    <property type="entry name" value="Initiation factor IF2/eIF5b, domain 3"/>
    <property type="match status" value="1"/>
</dbReference>
<dbReference type="Gene3D" id="3.40.50.10050">
    <property type="entry name" value="Translation initiation factor IF- 2, domain 3"/>
    <property type="match status" value="1"/>
</dbReference>
<reference evidence="14" key="1">
    <citation type="submission" date="2014-02" db="EMBL/GenBank/DDBJ databases">
        <authorList>
            <person name="Genoscope - CEA"/>
        </authorList>
    </citation>
    <scope>NUCLEOTIDE SEQUENCE</scope>
    <source>
        <strain evidence="14">LS3</strain>
    </source>
</reference>
<dbReference type="CDD" id="cd01887">
    <property type="entry name" value="IF2_eIF5B"/>
    <property type="match status" value="1"/>
</dbReference>
<dbReference type="NCBIfam" id="TIGR00231">
    <property type="entry name" value="small_GTP"/>
    <property type="match status" value="1"/>
</dbReference>
<dbReference type="GO" id="GO:0005739">
    <property type="term" value="C:mitochondrion"/>
    <property type="evidence" value="ECO:0007669"/>
    <property type="project" value="UniProtKB-SubCell"/>
</dbReference>
<keyword evidence="4" id="KW-0547">Nucleotide-binding</keyword>
<evidence type="ECO:0000256" key="7">
    <source>
        <dbReference type="ARBA" id="ARBA00023128"/>
    </source>
</evidence>
<feature type="region of interest" description="Disordered" evidence="12">
    <location>
        <begin position="215"/>
        <end position="242"/>
    </location>
</feature>
<dbReference type="InterPro" id="IPR027417">
    <property type="entry name" value="P-loop_NTPase"/>
</dbReference>
<dbReference type="HAMAP" id="MF_00100_B">
    <property type="entry name" value="IF_2_B"/>
    <property type="match status" value="1"/>
</dbReference>
<feature type="domain" description="Tr-type G" evidence="13">
    <location>
        <begin position="249"/>
        <end position="417"/>
    </location>
</feature>
<dbReference type="Pfam" id="PF00009">
    <property type="entry name" value="GTP_EFTU"/>
    <property type="match status" value="1"/>
</dbReference>
<dbReference type="Gene3D" id="3.40.50.300">
    <property type="entry name" value="P-loop containing nucleotide triphosphate hydrolases"/>
    <property type="match status" value="1"/>
</dbReference>
<evidence type="ECO:0000256" key="3">
    <source>
        <dbReference type="ARBA" id="ARBA00022540"/>
    </source>
</evidence>
<evidence type="ECO:0000256" key="4">
    <source>
        <dbReference type="ARBA" id="ARBA00022741"/>
    </source>
</evidence>
<comment type="similarity">
    <text evidence="2">Belongs to the TRAFAC class translation factor GTPase superfamily. Classic translation factor GTPase family. IF-2 subfamily.</text>
</comment>
<keyword evidence="5" id="KW-0648">Protein biosynthesis</keyword>
<evidence type="ECO:0000256" key="9">
    <source>
        <dbReference type="ARBA" id="ARBA00025162"/>
    </source>
</evidence>
<evidence type="ECO:0000259" key="13">
    <source>
        <dbReference type="PROSITE" id="PS51722"/>
    </source>
</evidence>
<dbReference type="PhylomeDB" id="A0A060T7N8"/>
<dbReference type="InterPro" id="IPR023115">
    <property type="entry name" value="TIF_IF2_dom3"/>
</dbReference>
<dbReference type="GO" id="GO:0003743">
    <property type="term" value="F:translation initiation factor activity"/>
    <property type="evidence" value="ECO:0007669"/>
    <property type="project" value="UniProtKB-KW"/>
</dbReference>
<dbReference type="FunFam" id="2.40.30.10:FF:000008">
    <property type="entry name" value="Translation initiation factor IF-2"/>
    <property type="match status" value="1"/>
</dbReference>
<evidence type="ECO:0000256" key="10">
    <source>
        <dbReference type="ARBA" id="ARBA00044200"/>
    </source>
</evidence>
<feature type="coiled-coil region" evidence="11">
    <location>
        <begin position="519"/>
        <end position="562"/>
    </location>
</feature>
<feature type="region of interest" description="Disordered" evidence="12">
    <location>
        <begin position="30"/>
        <end position="90"/>
    </location>
</feature>
<dbReference type="SUPFAM" id="SSF52540">
    <property type="entry name" value="P-loop containing nucleoside triphosphate hydrolases"/>
    <property type="match status" value="1"/>
</dbReference>
<dbReference type="InterPro" id="IPR005225">
    <property type="entry name" value="Small_GTP-bd"/>
</dbReference>
<accession>A0A060T7N8</accession>
<keyword evidence="11" id="KW-0175">Coiled coil</keyword>
<dbReference type="EMBL" id="HG937692">
    <property type="protein sequence ID" value="CDP36794.1"/>
    <property type="molecule type" value="Genomic_DNA"/>
</dbReference>
<evidence type="ECO:0000256" key="6">
    <source>
        <dbReference type="ARBA" id="ARBA00022946"/>
    </source>
</evidence>
<dbReference type="GO" id="GO:0005525">
    <property type="term" value="F:GTP binding"/>
    <property type="evidence" value="ECO:0007669"/>
    <property type="project" value="UniProtKB-KW"/>
</dbReference>